<dbReference type="KEGG" id="trr:M419DRAFT_136528"/>
<accession>A0A024SHP4</accession>
<evidence type="ECO:0000256" key="1">
    <source>
        <dbReference type="SAM" id="Phobius"/>
    </source>
</evidence>
<dbReference type="HOGENOM" id="CLU_114201_0_0_1"/>
<proteinExistence type="predicted"/>
<keyword evidence="1" id="KW-0472">Membrane</keyword>
<gene>
    <name evidence="2" type="ORF">M419DRAFT_136528</name>
</gene>
<keyword evidence="1" id="KW-0812">Transmembrane</keyword>
<feature type="transmembrane region" description="Helical" evidence="1">
    <location>
        <begin position="38"/>
        <end position="55"/>
    </location>
</feature>
<reference evidence="3" key="1">
    <citation type="journal article" date="2013" name="Ind. Biotechnol.">
        <title>Comparative genomics analysis of Trichoderma reesei strains.</title>
        <authorList>
            <person name="Koike H."/>
            <person name="Aerts A."/>
            <person name="LaButti K."/>
            <person name="Grigoriev I.V."/>
            <person name="Baker S.E."/>
        </authorList>
    </citation>
    <scope>NUCLEOTIDE SEQUENCE [LARGE SCALE GENOMIC DNA]</scope>
    <source>
        <strain evidence="3">ATCC 56765 / BCRC 32924 / NRRL 11460 / Rut C-30</strain>
    </source>
</reference>
<organism evidence="2 3">
    <name type="scientific">Hypocrea jecorina (strain ATCC 56765 / BCRC 32924 / NRRL 11460 / Rut C-30)</name>
    <name type="common">Trichoderma reesei</name>
    <dbReference type="NCBI Taxonomy" id="1344414"/>
    <lineage>
        <taxon>Eukaryota</taxon>
        <taxon>Fungi</taxon>
        <taxon>Dikarya</taxon>
        <taxon>Ascomycota</taxon>
        <taxon>Pezizomycotina</taxon>
        <taxon>Sordariomycetes</taxon>
        <taxon>Hypocreomycetidae</taxon>
        <taxon>Hypocreales</taxon>
        <taxon>Hypocreaceae</taxon>
        <taxon>Trichoderma</taxon>
    </lineage>
</organism>
<evidence type="ECO:0000313" key="2">
    <source>
        <dbReference type="EMBL" id="ETS04046.1"/>
    </source>
</evidence>
<dbReference type="Proteomes" id="UP000024376">
    <property type="component" value="Unassembled WGS sequence"/>
</dbReference>
<dbReference type="OrthoDB" id="4939977at2759"/>
<dbReference type="EMBL" id="KI911142">
    <property type="protein sequence ID" value="ETS04046.1"/>
    <property type="molecule type" value="Genomic_DNA"/>
</dbReference>
<dbReference type="AlphaFoldDB" id="A0A024SHP4"/>
<protein>
    <submittedName>
        <fullName evidence="2">Uncharacterized protein</fullName>
    </submittedName>
</protein>
<name>A0A024SHP4_HYPJR</name>
<evidence type="ECO:0000313" key="3">
    <source>
        <dbReference type="Proteomes" id="UP000024376"/>
    </source>
</evidence>
<feature type="transmembrane region" description="Helical" evidence="1">
    <location>
        <begin position="7"/>
        <end position="26"/>
    </location>
</feature>
<sequence>MKPASGLSCCCARACLFFFYVVLLTTQTLFTTTATTTYLIYLLTTTTTTTITMALRNPDFHLQMPAMSQTDLQFQPRSPMRSPRFREDFDAPFSASFLDPPPPPKTSYFVETKDKIEAPPQRSYDDSWVQVPKRRESVNEKVLQWAKRSLTIKRQRPARLGEGFAVERASSRASKRISGMPVEAMFGKRSNTHTQPPTIITVSEIPKLV</sequence>
<keyword evidence="1" id="KW-1133">Transmembrane helix</keyword>